<evidence type="ECO:0000256" key="1">
    <source>
        <dbReference type="ARBA" id="ARBA00007357"/>
    </source>
</evidence>
<evidence type="ECO:0000313" key="3">
    <source>
        <dbReference type="EMBL" id="KIH67027.1"/>
    </source>
</evidence>
<dbReference type="OrthoDB" id="5845958at2759"/>
<reference evidence="3 4" key="1">
    <citation type="submission" date="2013-12" db="EMBL/GenBank/DDBJ databases">
        <title>Draft genome of the parsitic nematode Ancylostoma duodenale.</title>
        <authorList>
            <person name="Mitreva M."/>
        </authorList>
    </citation>
    <scope>NUCLEOTIDE SEQUENCE [LARGE SCALE GENOMIC DNA]</scope>
    <source>
        <strain evidence="3 4">Zhejiang</strain>
    </source>
</reference>
<proteinExistence type="inferred from homology"/>
<dbReference type="InterPro" id="IPR042089">
    <property type="entry name" value="Peptidase_M13_dom_2"/>
</dbReference>
<dbReference type="Gene3D" id="1.10.1380.10">
    <property type="entry name" value="Neutral endopeptidase , domain2"/>
    <property type="match status" value="1"/>
</dbReference>
<evidence type="ECO:0000259" key="2">
    <source>
        <dbReference type="Pfam" id="PF05649"/>
    </source>
</evidence>
<dbReference type="GO" id="GO:0004222">
    <property type="term" value="F:metalloendopeptidase activity"/>
    <property type="evidence" value="ECO:0007669"/>
    <property type="project" value="InterPro"/>
</dbReference>
<keyword evidence="4" id="KW-1185">Reference proteome</keyword>
<dbReference type="EMBL" id="KN726863">
    <property type="protein sequence ID" value="KIH67027.1"/>
    <property type="molecule type" value="Genomic_DNA"/>
</dbReference>
<feature type="domain" description="Peptidase M13 N-terminal" evidence="2">
    <location>
        <begin position="11"/>
        <end position="186"/>
    </location>
</feature>
<accession>A0A0C2DVW9</accession>
<name>A0A0C2DVW9_9BILA</name>
<dbReference type="GO" id="GO:0006508">
    <property type="term" value="P:proteolysis"/>
    <property type="evidence" value="ECO:0007669"/>
    <property type="project" value="InterPro"/>
</dbReference>
<dbReference type="Proteomes" id="UP000054047">
    <property type="component" value="Unassembled WGS sequence"/>
</dbReference>
<comment type="similarity">
    <text evidence="1">Belongs to the peptidase M13 family.</text>
</comment>
<dbReference type="Pfam" id="PF05649">
    <property type="entry name" value="Peptidase_M13_N"/>
    <property type="match status" value="1"/>
</dbReference>
<dbReference type="InterPro" id="IPR000718">
    <property type="entry name" value="Peptidase_M13"/>
</dbReference>
<evidence type="ECO:0000313" key="4">
    <source>
        <dbReference type="Proteomes" id="UP000054047"/>
    </source>
</evidence>
<organism evidence="3 4">
    <name type="scientific">Ancylostoma duodenale</name>
    <dbReference type="NCBI Taxonomy" id="51022"/>
    <lineage>
        <taxon>Eukaryota</taxon>
        <taxon>Metazoa</taxon>
        <taxon>Ecdysozoa</taxon>
        <taxon>Nematoda</taxon>
        <taxon>Chromadorea</taxon>
        <taxon>Rhabditida</taxon>
        <taxon>Rhabditina</taxon>
        <taxon>Rhabditomorpha</taxon>
        <taxon>Strongyloidea</taxon>
        <taxon>Ancylostomatidae</taxon>
        <taxon>Ancylostomatinae</taxon>
        <taxon>Ancylostoma</taxon>
    </lineage>
</organism>
<dbReference type="AlphaFoldDB" id="A0A0C2DVW9"/>
<dbReference type="SUPFAM" id="SSF55486">
    <property type="entry name" value="Metalloproteases ('zincins'), catalytic domain"/>
    <property type="match status" value="1"/>
</dbReference>
<dbReference type="InterPro" id="IPR008753">
    <property type="entry name" value="Peptidase_M13_N"/>
</dbReference>
<sequence length="192" mass="22338">MKRRLGCLCVFDQTTPGLGTFYLNKEAHGKKIAAYRQLIIDKVTQFLQDADLPKNEKKTASDVDEIIDLETKLANITVVEGDRRNPNELYNLRRLSDMQNLMPLVNWTRYFHSISPAVVHDYFASNPEIIIVEIDFMRRSALTDNEELEITDLLLSIDPRVITNYVYLQYASNWDGEMGERYEDINLVNNFR</sequence>
<protein>
    <recommendedName>
        <fullName evidence="2">Peptidase M13 N-terminal domain-containing protein</fullName>
    </recommendedName>
</protein>
<gene>
    <name evidence="3" type="ORF">ANCDUO_02643</name>
</gene>
<dbReference type="PROSITE" id="PS51885">
    <property type="entry name" value="NEPRILYSIN"/>
    <property type="match status" value="1"/>
</dbReference>